<evidence type="ECO:0000313" key="6">
    <source>
        <dbReference type="Proteomes" id="UP000226420"/>
    </source>
</evidence>
<feature type="region of interest" description="Disordered" evidence="4">
    <location>
        <begin position="82"/>
        <end position="103"/>
    </location>
</feature>
<dbReference type="Gene3D" id="3.30.300.90">
    <property type="entry name" value="BolA-like"/>
    <property type="match status" value="1"/>
</dbReference>
<dbReference type="GO" id="GO:0005829">
    <property type="term" value="C:cytosol"/>
    <property type="evidence" value="ECO:0007669"/>
    <property type="project" value="TreeGrafter"/>
</dbReference>
<proteinExistence type="inferred from homology"/>
<dbReference type="SUPFAM" id="SSF82657">
    <property type="entry name" value="BolA-like"/>
    <property type="match status" value="1"/>
</dbReference>
<evidence type="ECO:0000313" key="5">
    <source>
        <dbReference type="EMBL" id="SFC88556.1"/>
    </source>
</evidence>
<dbReference type="RefSeq" id="WP_175474939.1">
    <property type="nucleotide sequence ID" value="NZ_FOLW01000005.1"/>
</dbReference>
<reference evidence="5 6" key="1">
    <citation type="submission" date="2016-10" db="EMBL/GenBank/DDBJ databases">
        <authorList>
            <person name="Varghese N."/>
            <person name="Submissions S."/>
        </authorList>
    </citation>
    <scope>NUCLEOTIDE SEQUENCE [LARGE SCALE GENOMIC DNA]</scope>
    <source>
        <strain evidence="5 6">DSM 5563</strain>
    </source>
</reference>
<dbReference type="GO" id="GO:1990229">
    <property type="term" value="C:iron-sulfur cluster assembly complex"/>
    <property type="evidence" value="ECO:0007669"/>
    <property type="project" value="UniProtKB-ARBA"/>
</dbReference>
<dbReference type="PANTHER" id="PTHR46229:SF2">
    <property type="entry name" value="BOLA-LIKE PROTEIN 1"/>
    <property type="match status" value="1"/>
</dbReference>
<evidence type="ECO:0000256" key="2">
    <source>
        <dbReference type="ARBA" id="ARBA00074073"/>
    </source>
</evidence>
<dbReference type="EMBL" id="FOLW01000005">
    <property type="protein sequence ID" value="SFC88556.1"/>
    <property type="molecule type" value="Genomic_DNA"/>
</dbReference>
<dbReference type="AlphaFoldDB" id="A0AAJ5BHB6"/>
<dbReference type="InterPro" id="IPR036065">
    <property type="entry name" value="BolA-like_sf"/>
</dbReference>
<dbReference type="FunFam" id="3.30.300.90:FF:000001">
    <property type="entry name" value="Transcriptional regulator BolA"/>
    <property type="match status" value="1"/>
</dbReference>
<evidence type="ECO:0000256" key="1">
    <source>
        <dbReference type="ARBA" id="ARBA00005578"/>
    </source>
</evidence>
<dbReference type="PANTHER" id="PTHR46229">
    <property type="entry name" value="BOLA TRANSCRIPTION REGULATOR"/>
    <property type="match status" value="1"/>
</dbReference>
<dbReference type="InterPro" id="IPR050961">
    <property type="entry name" value="BolA/IbaG_stress_morph_reg"/>
</dbReference>
<dbReference type="Proteomes" id="UP000226420">
    <property type="component" value="Unassembled WGS sequence"/>
</dbReference>
<gene>
    <name evidence="5" type="ORF">SAMN02745723_10597</name>
</gene>
<accession>A0AAJ5BHB6</accession>
<dbReference type="PIRSF" id="PIRSF003113">
    <property type="entry name" value="BolA"/>
    <property type="match status" value="1"/>
</dbReference>
<comment type="caution">
    <text evidence="5">The sequence shown here is derived from an EMBL/GenBank/DDBJ whole genome shotgun (WGS) entry which is preliminary data.</text>
</comment>
<evidence type="ECO:0000256" key="3">
    <source>
        <dbReference type="RuleBase" id="RU003860"/>
    </source>
</evidence>
<dbReference type="Pfam" id="PF01722">
    <property type="entry name" value="BolA"/>
    <property type="match status" value="1"/>
</dbReference>
<comment type="similarity">
    <text evidence="1 3">Belongs to the BolA/IbaG family.</text>
</comment>
<name>A0AAJ5BHB6_9GAMM</name>
<evidence type="ECO:0000256" key="4">
    <source>
        <dbReference type="SAM" id="MobiDB-lite"/>
    </source>
</evidence>
<protein>
    <recommendedName>
        <fullName evidence="2">DNA-binding transcriptional regulator BolA</fullName>
    </recommendedName>
</protein>
<dbReference type="NCBIfam" id="NF008638">
    <property type="entry name" value="PRK11628.1"/>
    <property type="match status" value="1"/>
</dbReference>
<dbReference type="GO" id="GO:0006351">
    <property type="term" value="P:DNA-templated transcription"/>
    <property type="evidence" value="ECO:0007669"/>
    <property type="project" value="TreeGrafter"/>
</dbReference>
<sequence>MMQQTIEQKLAALSPVYLKIINESDRHNVPAGSESHFKVVIVSAAFEGKRPVLRHQMVYQILAQELQQQVHALALHTHTPEEWQTQQHAIPASPECRGGSKNA</sequence>
<organism evidence="5 6">
    <name type="scientific">Pragia fontium DSM 5563 = ATCC 49100</name>
    <dbReference type="NCBI Taxonomy" id="1122977"/>
    <lineage>
        <taxon>Bacteria</taxon>
        <taxon>Pseudomonadati</taxon>
        <taxon>Pseudomonadota</taxon>
        <taxon>Gammaproteobacteria</taxon>
        <taxon>Enterobacterales</taxon>
        <taxon>Budviciaceae</taxon>
        <taxon>Pragia</taxon>
    </lineage>
</organism>
<dbReference type="InterPro" id="IPR002634">
    <property type="entry name" value="BolA"/>
</dbReference>